<dbReference type="InterPro" id="IPR029058">
    <property type="entry name" value="AB_hydrolase_fold"/>
</dbReference>
<dbReference type="GO" id="GO:0016787">
    <property type="term" value="F:hydrolase activity"/>
    <property type="evidence" value="ECO:0007669"/>
    <property type="project" value="UniProtKB-KW"/>
</dbReference>
<dbReference type="SUPFAM" id="SSF53474">
    <property type="entry name" value="alpha/beta-Hydrolases"/>
    <property type="match status" value="1"/>
</dbReference>
<organism evidence="3">
    <name type="scientific">marine sediment metagenome</name>
    <dbReference type="NCBI Taxonomy" id="412755"/>
    <lineage>
        <taxon>unclassified sequences</taxon>
        <taxon>metagenomes</taxon>
        <taxon>ecological metagenomes</taxon>
    </lineage>
</organism>
<dbReference type="Gene3D" id="3.40.50.1820">
    <property type="entry name" value="alpha/beta hydrolase"/>
    <property type="match status" value="1"/>
</dbReference>
<sequence length="302" mass="32830">MRAHETLKILVGVGTLVSALVLGGCASYHNAPAEPVELKNTSFTVNHGVQFSPDDWPKKLYGDLYLPEGEQLHPVVLMVHGGGWEGRSRSDISWISEKLASHGFAVFNIDYRLAPDYIFPAQLHDLQIARTWLNHNAEQFRLDASRVNGFGFSSGAHLIALMALVASSNDAESLNQPYGGPDTALNAVVAGGTPADLTAFGSGKLLRQFLGGTKADIPDTYRAASPITYVTRNSPPFFLFHGNMDSLVPFRQAQTLHDTLLANGVESELFEMRLRGHITSFLTAGSAISKATGFLMRHNKKP</sequence>
<gene>
    <name evidence="3" type="ORF">LCGC14_1280750</name>
</gene>
<feature type="domain" description="BD-FAE-like" evidence="2">
    <location>
        <begin position="63"/>
        <end position="260"/>
    </location>
</feature>
<name>A0A0F9KVA2_9ZZZZ</name>
<protein>
    <recommendedName>
        <fullName evidence="2">BD-FAE-like domain-containing protein</fullName>
    </recommendedName>
</protein>
<dbReference type="AlphaFoldDB" id="A0A0F9KVA2"/>
<evidence type="ECO:0000313" key="3">
    <source>
        <dbReference type="EMBL" id="KKM86264.1"/>
    </source>
</evidence>
<dbReference type="Pfam" id="PF20434">
    <property type="entry name" value="BD-FAE"/>
    <property type="match status" value="1"/>
</dbReference>
<dbReference type="EMBL" id="LAZR01007283">
    <property type="protein sequence ID" value="KKM86264.1"/>
    <property type="molecule type" value="Genomic_DNA"/>
</dbReference>
<dbReference type="InterPro" id="IPR049492">
    <property type="entry name" value="BD-FAE-like_dom"/>
</dbReference>
<dbReference type="InterPro" id="IPR050300">
    <property type="entry name" value="GDXG_lipolytic_enzyme"/>
</dbReference>
<accession>A0A0F9KVA2</accession>
<keyword evidence="1" id="KW-0378">Hydrolase</keyword>
<comment type="caution">
    <text evidence="3">The sequence shown here is derived from an EMBL/GenBank/DDBJ whole genome shotgun (WGS) entry which is preliminary data.</text>
</comment>
<proteinExistence type="predicted"/>
<evidence type="ECO:0000256" key="1">
    <source>
        <dbReference type="ARBA" id="ARBA00022801"/>
    </source>
</evidence>
<reference evidence="3" key="1">
    <citation type="journal article" date="2015" name="Nature">
        <title>Complex archaea that bridge the gap between prokaryotes and eukaryotes.</title>
        <authorList>
            <person name="Spang A."/>
            <person name="Saw J.H."/>
            <person name="Jorgensen S.L."/>
            <person name="Zaremba-Niedzwiedzka K."/>
            <person name="Martijn J."/>
            <person name="Lind A.E."/>
            <person name="van Eijk R."/>
            <person name="Schleper C."/>
            <person name="Guy L."/>
            <person name="Ettema T.J."/>
        </authorList>
    </citation>
    <scope>NUCLEOTIDE SEQUENCE</scope>
</reference>
<dbReference type="PANTHER" id="PTHR48081">
    <property type="entry name" value="AB HYDROLASE SUPERFAMILY PROTEIN C4A8.06C"/>
    <property type="match status" value="1"/>
</dbReference>
<dbReference type="PANTHER" id="PTHR48081:SF13">
    <property type="entry name" value="ALPHA_BETA HYDROLASE"/>
    <property type="match status" value="1"/>
</dbReference>
<dbReference type="PROSITE" id="PS51257">
    <property type="entry name" value="PROKAR_LIPOPROTEIN"/>
    <property type="match status" value="1"/>
</dbReference>
<evidence type="ECO:0000259" key="2">
    <source>
        <dbReference type="Pfam" id="PF20434"/>
    </source>
</evidence>